<dbReference type="Proteomes" id="UP000321393">
    <property type="component" value="Unassembled WGS sequence"/>
</dbReference>
<name>A0A5A7U4P7_CUCMM</name>
<evidence type="ECO:0000313" key="4">
    <source>
        <dbReference type="Proteomes" id="UP000321947"/>
    </source>
</evidence>
<dbReference type="EMBL" id="SSTD01002133">
    <property type="protein sequence ID" value="TYK28344.1"/>
    <property type="molecule type" value="Genomic_DNA"/>
</dbReference>
<evidence type="ECO:0000313" key="1">
    <source>
        <dbReference type="EMBL" id="KAA0048541.1"/>
    </source>
</evidence>
<dbReference type="EMBL" id="SSTE01012822">
    <property type="protein sequence ID" value="KAA0048541.1"/>
    <property type="molecule type" value="Genomic_DNA"/>
</dbReference>
<dbReference type="Proteomes" id="UP000321947">
    <property type="component" value="Unassembled WGS sequence"/>
</dbReference>
<proteinExistence type="predicted"/>
<organism evidence="1 3">
    <name type="scientific">Cucumis melo var. makuwa</name>
    <name type="common">Oriental melon</name>
    <dbReference type="NCBI Taxonomy" id="1194695"/>
    <lineage>
        <taxon>Eukaryota</taxon>
        <taxon>Viridiplantae</taxon>
        <taxon>Streptophyta</taxon>
        <taxon>Embryophyta</taxon>
        <taxon>Tracheophyta</taxon>
        <taxon>Spermatophyta</taxon>
        <taxon>Magnoliopsida</taxon>
        <taxon>eudicotyledons</taxon>
        <taxon>Gunneridae</taxon>
        <taxon>Pentapetalae</taxon>
        <taxon>rosids</taxon>
        <taxon>fabids</taxon>
        <taxon>Cucurbitales</taxon>
        <taxon>Cucurbitaceae</taxon>
        <taxon>Benincaseae</taxon>
        <taxon>Cucumis</taxon>
    </lineage>
</organism>
<accession>A0A5A7U4P7</accession>
<reference evidence="3 4" key="1">
    <citation type="submission" date="2019-08" db="EMBL/GenBank/DDBJ databases">
        <title>Draft genome sequences of two oriental melons (Cucumis melo L. var makuwa).</title>
        <authorList>
            <person name="Kwon S.-Y."/>
        </authorList>
    </citation>
    <scope>NUCLEOTIDE SEQUENCE [LARGE SCALE GENOMIC DNA]</scope>
    <source>
        <strain evidence="4">cv. Chang Bougi</strain>
        <strain evidence="3">cv. SW 3</strain>
        <tissue evidence="1">Leaf</tissue>
    </source>
</reference>
<evidence type="ECO:0000313" key="3">
    <source>
        <dbReference type="Proteomes" id="UP000321393"/>
    </source>
</evidence>
<comment type="caution">
    <text evidence="1">The sequence shown here is derived from an EMBL/GenBank/DDBJ whole genome shotgun (WGS) entry which is preliminary data.</text>
</comment>
<protein>
    <submittedName>
        <fullName evidence="1">Gypsy-like retrotransposase</fullName>
    </submittedName>
</protein>
<sequence length="62" mass="6976">MRNVSLSRSKKDELPFVESPKGLKVGDVEVLKESFTTPLTKIMKQEIKLDLMEAASTPRLTN</sequence>
<gene>
    <name evidence="2" type="ORF">E5676_scaffold600G001790</name>
    <name evidence="1" type="ORF">E6C27_scaffold61G001700</name>
</gene>
<dbReference type="AlphaFoldDB" id="A0A5A7U4P7"/>
<evidence type="ECO:0000313" key="2">
    <source>
        <dbReference type="EMBL" id="TYK28344.1"/>
    </source>
</evidence>